<comment type="caution">
    <text evidence="10">The sequence shown here is derived from an EMBL/GenBank/DDBJ whole genome shotgun (WGS) entry which is preliminary data.</text>
</comment>
<keyword evidence="5 6" id="KW-0560">Oxidoreductase</keyword>
<evidence type="ECO:0000256" key="5">
    <source>
        <dbReference type="ARBA" id="ARBA00023002"/>
    </source>
</evidence>
<dbReference type="EMBL" id="VCKZ01000175">
    <property type="protein sequence ID" value="TMR35531.1"/>
    <property type="molecule type" value="Genomic_DNA"/>
</dbReference>
<dbReference type="SUPFAM" id="SSF47203">
    <property type="entry name" value="Acyl-CoA dehydrogenase C-terminal domain-like"/>
    <property type="match status" value="1"/>
</dbReference>
<proteinExistence type="inferred from homology"/>
<comment type="cofactor">
    <cofactor evidence="1 6">
        <name>FAD</name>
        <dbReference type="ChEBI" id="CHEBI:57692"/>
    </cofactor>
</comment>
<dbReference type="PANTHER" id="PTHR43884">
    <property type="entry name" value="ACYL-COA DEHYDROGENASE"/>
    <property type="match status" value="1"/>
</dbReference>
<dbReference type="InterPro" id="IPR006091">
    <property type="entry name" value="Acyl-CoA_Oxase/DH_mid-dom"/>
</dbReference>
<keyword evidence="3 6" id="KW-0285">Flavoprotein</keyword>
<feature type="domain" description="Acyl-CoA oxidase/dehydrogenase middle" evidence="8">
    <location>
        <begin position="123"/>
        <end position="218"/>
    </location>
</feature>
<dbReference type="InterPro" id="IPR013786">
    <property type="entry name" value="AcylCoA_DH/ox_N"/>
</dbReference>
<dbReference type="AlphaFoldDB" id="A0A5S4GSM1"/>
<dbReference type="Pfam" id="PF02770">
    <property type="entry name" value="Acyl-CoA_dh_M"/>
    <property type="match status" value="1"/>
</dbReference>
<comment type="similarity">
    <text evidence="2 6">Belongs to the acyl-CoA dehydrogenase family.</text>
</comment>
<dbReference type="SUPFAM" id="SSF56645">
    <property type="entry name" value="Acyl-CoA dehydrogenase NM domain-like"/>
    <property type="match status" value="1"/>
</dbReference>
<reference evidence="10 11" key="1">
    <citation type="submission" date="2019-05" db="EMBL/GenBank/DDBJ databases">
        <title>Draft genome sequence of Actinomadura geliboluensis A8036.</title>
        <authorList>
            <person name="Saricaoglu S."/>
            <person name="Isik K."/>
        </authorList>
    </citation>
    <scope>NUCLEOTIDE SEQUENCE [LARGE SCALE GENOMIC DNA]</scope>
    <source>
        <strain evidence="10 11">A8036</strain>
    </source>
</reference>
<dbReference type="Gene3D" id="1.10.540.10">
    <property type="entry name" value="Acyl-CoA dehydrogenase/oxidase, N-terminal domain"/>
    <property type="match status" value="1"/>
</dbReference>
<evidence type="ECO:0000256" key="1">
    <source>
        <dbReference type="ARBA" id="ARBA00001974"/>
    </source>
</evidence>
<feature type="domain" description="Acyl-CoA dehydrogenase/oxidase C-terminal" evidence="7">
    <location>
        <begin position="230"/>
        <end position="378"/>
    </location>
</feature>
<dbReference type="InterPro" id="IPR009075">
    <property type="entry name" value="AcylCo_DH/oxidase_C"/>
</dbReference>
<dbReference type="Pfam" id="PF00441">
    <property type="entry name" value="Acyl-CoA_dh_1"/>
    <property type="match status" value="1"/>
</dbReference>
<evidence type="ECO:0000256" key="3">
    <source>
        <dbReference type="ARBA" id="ARBA00022630"/>
    </source>
</evidence>
<dbReference type="InterPro" id="IPR046373">
    <property type="entry name" value="Acyl-CoA_Oxase/DH_mid-dom_sf"/>
</dbReference>
<organism evidence="10 11">
    <name type="scientific">Actinomadura geliboluensis</name>
    <dbReference type="NCBI Taxonomy" id="882440"/>
    <lineage>
        <taxon>Bacteria</taxon>
        <taxon>Bacillati</taxon>
        <taxon>Actinomycetota</taxon>
        <taxon>Actinomycetes</taxon>
        <taxon>Streptosporangiales</taxon>
        <taxon>Thermomonosporaceae</taxon>
        <taxon>Actinomadura</taxon>
    </lineage>
</organism>
<dbReference type="Gene3D" id="1.20.140.10">
    <property type="entry name" value="Butyryl-CoA Dehydrogenase, subunit A, domain 3"/>
    <property type="match status" value="1"/>
</dbReference>
<dbReference type="InterPro" id="IPR036250">
    <property type="entry name" value="AcylCo_DH-like_C"/>
</dbReference>
<dbReference type="Proteomes" id="UP000305238">
    <property type="component" value="Unassembled WGS sequence"/>
</dbReference>
<feature type="domain" description="Acyl-CoA dehydrogenase/oxidase N-terminal" evidence="9">
    <location>
        <begin position="7"/>
        <end position="119"/>
    </location>
</feature>
<keyword evidence="4 6" id="KW-0274">FAD</keyword>
<dbReference type="InterPro" id="IPR006089">
    <property type="entry name" value="Acyl-CoA_DH_CS"/>
</dbReference>
<dbReference type="FunFam" id="1.20.140.10:FF:000001">
    <property type="entry name" value="Acyl-CoA dehydrogenase"/>
    <property type="match status" value="1"/>
</dbReference>
<evidence type="ECO:0000259" key="8">
    <source>
        <dbReference type="Pfam" id="PF02770"/>
    </source>
</evidence>
<dbReference type="PANTHER" id="PTHR43884:SF12">
    <property type="entry name" value="ISOVALERYL-COA DEHYDROGENASE, MITOCHONDRIAL-RELATED"/>
    <property type="match status" value="1"/>
</dbReference>
<dbReference type="PROSITE" id="PS00072">
    <property type="entry name" value="ACYL_COA_DH_1"/>
    <property type="match status" value="1"/>
</dbReference>
<sequence>MGRDIYTEEHEAFRDMVRSFIAKEAAPHHEQWEKDGIVSREVWLAAGRAGLLGIDMPEEYGGGGNDDYRYYVIFNEELAKAGIHGPGFAVHNDINGGYLRQLCTDEQKQRWFPGYCSGEIITAIAMTEPAAGSDLQGIKTTAVKDGDDYVLNGSKTFISNGILADLVIVVAKTDPAAGAKGVSLLVVERGMAGFERGRNLDKVGMHAQDTAELFFDNVRVPKANLLGEEGMGFTYLMTNLARERLSIGATAMAAAEDAFEQTLEYCKTREAFGRPIGKFQHNRFTLAEMKTELTVARSFTDECILKESKGELTADEAAMLKWWNTELLKRVVDRCVQLHGGYGYMTEYPIAKAYQDVRIQTIFGGTTEIMKEIIGRGLGV</sequence>
<dbReference type="InterPro" id="IPR037069">
    <property type="entry name" value="AcylCoA_DH/ox_N_sf"/>
</dbReference>
<dbReference type="OrthoDB" id="2769798at2"/>
<dbReference type="GO" id="GO:0003995">
    <property type="term" value="F:acyl-CoA dehydrogenase activity"/>
    <property type="evidence" value="ECO:0007669"/>
    <property type="project" value="InterPro"/>
</dbReference>
<dbReference type="PROSITE" id="PS00073">
    <property type="entry name" value="ACYL_COA_DH_2"/>
    <property type="match status" value="1"/>
</dbReference>
<dbReference type="GO" id="GO:0050660">
    <property type="term" value="F:flavin adenine dinucleotide binding"/>
    <property type="evidence" value="ECO:0007669"/>
    <property type="project" value="InterPro"/>
</dbReference>
<protein>
    <submittedName>
        <fullName evidence="10">Acyl-CoA dehydrogenase</fullName>
    </submittedName>
</protein>
<dbReference type="Gene3D" id="2.40.110.10">
    <property type="entry name" value="Butyryl-CoA Dehydrogenase, subunit A, domain 2"/>
    <property type="match status" value="1"/>
</dbReference>
<evidence type="ECO:0000256" key="2">
    <source>
        <dbReference type="ARBA" id="ARBA00009347"/>
    </source>
</evidence>
<accession>A0A5S4GSM1</accession>
<dbReference type="InterPro" id="IPR009100">
    <property type="entry name" value="AcylCoA_DH/oxidase_NM_dom_sf"/>
</dbReference>
<dbReference type="FunFam" id="2.40.110.10:FF:000002">
    <property type="entry name" value="Acyl-CoA dehydrogenase fadE12"/>
    <property type="match status" value="1"/>
</dbReference>
<dbReference type="RefSeq" id="WP_138638534.1">
    <property type="nucleotide sequence ID" value="NZ_VCKZ01000175.1"/>
</dbReference>
<evidence type="ECO:0000256" key="4">
    <source>
        <dbReference type="ARBA" id="ARBA00022827"/>
    </source>
</evidence>
<name>A0A5S4GSM1_9ACTN</name>
<keyword evidence="11" id="KW-1185">Reference proteome</keyword>
<evidence type="ECO:0000256" key="6">
    <source>
        <dbReference type="RuleBase" id="RU362125"/>
    </source>
</evidence>
<dbReference type="Pfam" id="PF02771">
    <property type="entry name" value="Acyl-CoA_dh_N"/>
    <property type="match status" value="1"/>
</dbReference>
<evidence type="ECO:0000313" key="10">
    <source>
        <dbReference type="EMBL" id="TMR35531.1"/>
    </source>
</evidence>
<evidence type="ECO:0000259" key="9">
    <source>
        <dbReference type="Pfam" id="PF02771"/>
    </source>
</evidence>
<evidence type="ECO:0000259" key="7">
    <source>
        <dbReference type="Pfam" id="PF00441"/>
    </source>
</evidence>
<gene>
    <name evidence="10" type="ORF">ETD96_22925</name>
</gene>
<evidence type="ECO:0000313" key="11">
    <source>
        <dbReference type="Proteomes" id="UP000305238"/>
    </source>
</evidence>
<dbReference type="FunFam" id="1.10.540.10:FF:000009">
    <property type="entry name" value="Probable acyl-CoA dehydrogenase"/>
    <property type="match status" value="1"/>
</dbReference>